<protein>
    <submittedName>
        <fullName evidence="2">Uncharacterized protein</fullName>
    </submittedName>
</protein>
<evidence type="ECO:0000313" key="2">
    <source>
        <dbReference type="EMBL" id="VDN10969.1"/>
    </source>
</evidence>
<feature type="compositionally biased region" description="Basic and acidic residues" evidence="1">
    <location>
        <begin position="171"/>
        <end position="201"/>
    </location>
</feature>
<dbReference type="Proteomes" id="UP000281553">
    <property type="component" value="Unassembled WGS sequence"/>
</dbReference>
<feature type="compositionally biased region" description="Basic and acidic residues" evidence="1">
    <location>
        <begin position="219"/>
        <end position="228"/>
    </location>
</feature>
<organism evidence="2 3">
    <name type="scientific">Dibothriocephalus latus</name>
    <name type="common">Fish tapeworm</name>
    <name type="synonym">Diphyllobothrium latum</name>
    <dbReference type="NCBI Taxonomy" id="60516"/>
    <lineage>
        <taxon>Eukaryota</taxon>
        <taxon>Metazoa</taxon>
        <taxon>Spiralia</taxon>
        <taxon>Lophotrochozoa</taxon>
        <taxon>Platyhelminthes</taxon>
        <taxon>Cestoda</taxon>
        <taxon>Eucestoda</taxon>
        <taxon>Diphyllobothriidea</taxon>
        <taxon>Diphyllobothriidae</taxon>
        <taxon>Dibothriocephalus</taxon>
    </lineage>
</organism>
<accession>A0A3P7NNY1</accession>
<name>A0A3P7NNY1_DIBLA</name>
<dbReference type="EMBL" id="UYRU01050372">
    <property type="protein sequence ID" value="VDN10969.1"/>
    <property type="molecule type" value="Genomic_DNA"/>
</dbReference>
<evidence type="ECO:0000256" key="1">
    <source>
        <dbReference type="SAM" id="MobiDB-lite"/>
    </source>
</evidence>
<feature type="region of interest" description="Disordered" evidence="1">
    <location>
        <begin position="59"/>
        <end position="82"/>
    </location>
</feature>
<dbReference type="AlphaFoldDB" id="A0A3P7NNY1"/>
<gene>
    <name evidence="2" type="ORF">DILT_LOCUS6800</name>
</gene>
<proteinExistence type="predicted"/>
<keyword evidence="3" id="KW-1185">Reference proteome</keyword>
<feature type="compositionally biased region" description="Basic and acidic residues" evidence="1">
    <location>
        <begin position="135"/>
        <end position="157"/>
    </location>
</feature>
<evidence type="ECO:0000313" key="3">
    <source>
        <dbReference type="Proteomes" id="UP000281553"/>
    </source>
</evidence>
<sequence length="228" mass="24879">MAKMSCLGYYTGILIGNLTYTLEETDNCADEDSKLANTPDLTAARDDQIFEKMEVCDVESALGEEPHAEADDTLSPDGQQQDFAETEDHSVASAKVAATDEVNEKSVGLTRDSLFFDVQGNATYTLEETDQCIDKENEDNKLTHTPDLSTARDDQMFEKMAPCDVEGASGEEPHADRGSEADDTLSHDGQQHDFSEPDDHSVATAKVSTTDEANDVPDEISKPRTCLD</sequence>
<feature type="region of interest" description="Disordered" evidence="1">
    <location>
        <begin position="135"/>
        <end position="228"/>
    </location>
</feature>
<reference evidence="2 3" key="1">
    <citation type="submission" date="2018-11" db="EMBL/GenBank/DDBJ databases">
        <authorList>
            <consortium name="Pathogen Informatics"/>
        </authorList>
    </citation>
    <scope>NUCLEOTIDE SEQUENCE [LARGE SCALE GENOMIC DNA]</scope>
</reference>